<sequence>MITSPDPVIADLKRPKLNVDFLEMTLTQNKSGKSAIVYKGTGYIRQTQDDVLTFRLYASQTQNTNAMADFRRLNQTRSGELYPEEAFYTLIGIASDGSQWTADRVLPEPSWNFEHSNPIVSGKLSLVTCGELLPDPKAVTLHFFERADLPMIAREANFEAVGCEFHCENDEDGFVVRAKSSEPLPKHLVMRVEEALRFLLAQSVSPRAIVQPRAVILNSATRKTGAIRLGPPISRGSIAFLKGWRLFETYLAHIVRQTKFEKWNPCSGYVHNAQEASANSLDAWAIGLCVAVEGLASMIKLDEGKVEKKKRDAEKNDSRSSRNSSSNRCRADSVSSSMLLGSADLSEICMPYVRLTV</sequence>
<comment type="caution">
    <text evidence="2">The sequence shown here is derived from an EMBL/GenBank/DDBJ whole genome shotgun (WGS) entry which is preliminary data.</text>
</comment>
<keyword evidence="3" id="KW-1185">Reference proteome</keyword>
<feature type="region of interest" description="Disordered" evidence="1">
    <location>
        <begin position="306"/>
        <end position="330"/>
    </location>
</feature>
<evidence type="ECO:0000313" key="2">
    <source>
        <dbReference type="EMBL" id="NOJ41053.1"/>
    </source>
</evidence>
<dbReference type="EMBL" id="JAAVLX010000004">
    <property type="protein sequence ID" value="NOJ41053.1"/>
    <property type="molecule type" value="Genomic_DNA"/>
</dbReference>
<evidence type="ECO:0000256" key="1">
    <source>
        <dbReference type="SAM" id="MobiDB-lite"/>
    </source>
</evidence>
<feature type="compositionally biased region" description="Basic and acidic residues" evidence="1">
    <location>
        <begin position="306"/>
        <end position="320"/>
    </location>
</feature>
<evidence type="ECO:0008006" key="4">
    <source>
        <dbReference type="Google" id="ProtNLM"/>
    </source>
</evidence>
<protein>
    <recommendedName>
        <fullName evidence="4">ApeA N-terminal domain-containing protein</fullName>
    </recommendedName>
</protein>
<proteinExistence type="predicted"/>
<reference evidence="2 3" key="1">
    <citation type="submission" date="2020-03" db="EMBL/GenBank/DDBJ databases">
        <title>Bradyrhizobium diversity isolated from nodules of Indigofera sp.</title>
        <authorList>
            <person name="Klepa M."/>
            <person name="Helene L."/>
            <person name="Hungria M."/>
        </authorList>
    </citation>
    <scope>NUCLEOTIDE SEQUENCE [LARGE SCALE GENOMIC DNA]</scope>
    <source>
        <strain evidence="2 3">WSM 1791</strain>
    </source>
</reference>
<gene>
    <name evidence="2" type="ORF">HCN58_15835</name>
</gene>
<name>A0A7Y4LW53_9BRAD</name>
<dbReference type="RefSeq" id="WP_171580263.1">
    <property type="nucleotide sequence ID" value="NZ_JAAVLX010000004.1"/>
</dbReference>
<organism evidence="2 3">
    <name type="scientific">Bradyrhizobium australiense</name>
    <dbReference type="NCBI Taxonomy" id="2721161"/>
    <lineage>
        <taxon>Bacteria</taxon>
        <taxon>Pseudomonadati</taxon>
        <taxon>Pseudomonadota</taxon>
        <taxon>Alphaproteobacteria</taxon>
        <taxon>Hyphomicrobiales</taxon>
        <taxon>Nitrobacteraceae</taxon>
        <taxon>Bradyrhizobium</taxon>
    </lineage>
</organism>
<dbReference type="Proteomes" id="UP000544122">
    <property type="component" value="Unassembled WGS sequence"/>
</dbReference>
<accession>A0A7Y4LW53</accession>
<dbReference type="AlphaFoldDB" id="A0A7Y4LW53"/>
<evidence type="ECO:0000313" key="3">
    <source>
        <dbReference type="Proteomes" id="UP000544122"/>
    </source>
</evidence>